<accession>A0A6A7BJI4</accession>
<protein>
    <recommendedName>
        <fullName evidence="4">SMP domain-containing protein</fullName>
    </recommendedName>
</protein>
<reference evidence="2" key="1">
    <citation type="submission" date="2020-01" db="EMBL/GenBank/DDBJ databases">
        <authorList>
            <consortium name="DOE Joint Genome Institute"/>
            <person name="Haridas S."/>
            <person name="Albert R."/>
            <person name="Binder M."/>
            <person name="Bloem J."/>
            <person name="Labutti K."/>
            <person name="Salamov A."/>
            <person name="Andreopoulos B."/>
            <person name="Baker S.E."/>
            <person name="Barry K."/>
            <person name="Bills G."/>
            <person name="Bluhm B.H."/>
            <person name="Cannon C."/>
            <person name="Castanera R."/>
            <person name="Culley D.E."/>
            <person name="Daum C."/>
            <person name="Ezra D."/>
            <person name="Gonzalez J.B."/>
            <person name="Henrissat B."/>
            <person name="Kuo A."/>
            <person name="Liang C."/>
            <person name="Lipzen A."/>
            <person name="Lutzoni F."/>
            <person name="Magnuson J."/>
            <person name="Mondo S."/>
            <person name="Nolan M."/>
            <person name="Ohm R."/>
            <person name="Pangilinan J."/>
            <person name="Park H.-J."/>
            <person name="Ramirez L."/>
            <person name="Alfaro M."/>
            <person name="Sun H."/>
            <person name="Tritt A."/>
            <person name="Yoshinaga Y."/>
            <person name="Zwiers L.-H."/>
            <person name="Turgeon B.G."/>
            <person name="Goodwin S.B."/>
            <person name="Spatafora J.W."/>
            <person name="Crous P.W."/>
            <person name="Grigoriev I.V."/>
        </authorList>
    </citation>
    <scope>NUCLEOTIDE SEQUENCE</scope>
    <source>
        <strain evidence="2">IPT5</strain>
    </source>
</reference>
<dbReference type="EMBL" id="MU006290">
    <property type="protein sequence ID" value="KAF2855402.1"/>
    <property type="molecule type" value="Genomic_DNA"/>
</dbReference>
<evidence type="ECO:0008006" key="4">
    <source>
        <dbReference type="Google" id="ProtNLM"/>
    </source>
</evidence>
<dbReference type="OrthoDB" id="2799468at2759"/>
<gene>
    <name evidence="2" type="ORF">T440DRAFT_153776</name>
</gene>
<feature type="region of interest" description="Disordered" evidence="1">
    <location>
        <begin position="191"/>
        <end position="246"/>
    </location>
</feature>
<feature type="compositionally biased region" description="Polar residues" evidence="1">
    <location>
        <begin position="1"/>
        <end position="17"/>
    </location>
</feature>
<feature type="compositionally biased region" description="Basic and acidic residues" evidence="1">
    <location>
        <begin position="19"/>
        <end position="42"/>
    </location>
</feature>
<feature type="region of interest" description="Disordered" evidence="1">
    <location>
        <begin position="1"/>
        <end position="42"/>
    </location>
</feature>
<proteinExistence type="predicted"/>
<sequence length="310" mass="33501">MQSSTLPSEQDLAQQLEKTLGKLKDDPSSITTEDARRLSEHCDAHDTRSARIISAVEALAIANVEVHDQNPSLGQELHTSLTTLAKDLHAAVTLKPDDVTLEVLRTTQTVLSKMQKAVGHTNPPHPEVEIELQEELAKVERKIEQGTVTKAEADRLHSLEARAHGHTEKGGITATAQSVAAKRERQLSLGAASEAGAGRERTGSKSFPSALTPEKEKATRGEEHESQKSSLGVRVDRTNSSREVSGGKALGANVEEMKPKTKIEGKGENIGKKIDACECCHDGEVDRDDHIAAIVAKPHTREESQHVFGP</sequence>
<organism evidence="2 3">
    <name type="scientific">Plenodomus tracheiphilus IPT5</name>
    <dbReference type="NCBI Taxonomy" id="1408161"/>
    <lineage>
        <taxon>Eukaryota</taxon>
        <taxon>Fungi</taxon>
        <taxon>Dikarya</taxon>
        <taxon>Ascomycota</taxon>
        <taxon>Pezizomycotina</taxon>
        <taxon>Dothideomycetes</taxon>
        <taxon>Pleosporomycetidae</taxon>
        <taxon>Pleosporales</taxon>
        <taxon>Pleosporineae</taxon>
        <taxon>Leptosphaeriaceae</taxon>
        <taxon>Plenodomus</taxon>
    </lineage>
</organism>
<evidence type="ECO:0000313" key="2">
    <source>
        <dbReference type="EMBL" id="KAF2855402.1"/>
    </source>
</evidence>
<name>A0A6A7BJI4_9PLEO</name>
<dbReference type="Proteomes" id="UP000799423">
    <property type="component" value="Unassembled WGS sequence"/>
</dbReference>
<feature type="compositionally biased region" description="Basic and acidic residues" evidence="1">
    <location>
        <begin position="213"/>
        <end position="227"/>
    </location>
</feature>
<evidence type="ECO:0000313" key="3">
    <source>
        <dbReference type="Proteomes" id="UP000799423"/>
    </source>
</evidence>
<evidence type="ECO:0000256" key="1">
    <source>
        <dbReference type="SAM" id="MobiDB-lite"/>
    </source>
</evidence>
<dbReference type="AlphaFoldDB" id="A0A6A7BJI4"/>
<keyword evidence="3" id="KW-1185">Reference proteome</keyword>